<keyword evidence="1" id="KW-0732">Signal</keyword>
<dbReference type="EMBL" id="CP058905">
    <property type="protein sequence ID" value="QLJ98864.1"/>
    <property type="molecule type" value="Genomic_DNA"/>
</dbReference>
<evidence type="ECO:0008006" key="3">
    <source>
        <dbReference type="Google" id="ProtNLM"/>
    </source>
</evidence>
<feature type="signal peptide" evidence="1">
    <location>
        <begin position="1"/>
        <end position="32"/>
    </location>
</feature>
<organism evidence="2">
    <name type="scientific">Micromonospora carbonacea</name>
    <dbReference type="NCBI Taxonomy" id="47853"/>
    <lineage>
        <taxon>Bacteria</taxon>
        <taxon>Bacillati</taxon>
        <taxon>Actinomycetota</taxon>
        <taxon>Actinomycetes</taxon>
        <taxon>Micromonosporales</taxon>
        <taxon>Micromonosporaceae</taxon>
        <taxon>Micromonospora</taxon>
    </lineage>
</organism>
<dbReference type="AlphaFoldDB" id="A0A7D6C643"/>
<protein>
    <recommendedName>
        <fullName evidence="3">SH3 domain-containing protein</fullName>
    </recommendedName>
</protein>
<evidence type="ECO:0000313" key="2">
    <source>
        <dbReference type="EMBL" id="QLJ98864.1"/>
    </source>
</evidence>
<gene>
    <name evidence="2" type="ORF">HZU44_01195</name>
</gene>
<feature type="chain" id="PRO_5028188969" description="SH3 domain-containing protein" evidence="1">
    <location>
        <begin position="33"/>
        <end position="112"/>
    </location>
</feature>
<evidence type="ECO:0000256" key="1">
    <source>
        <dbReference type="SAM" id="SignalP"/>
    </source>
</evidence>
<reference evidence="2" key="1">
    <citation type="submission" date="2020-08" db="EMBL/GenBank/DDBJ databases">
        <title>A bifunctional nitrone conjugated secondary metabolite targeting the ribosome.</title>
        <authorList>
            <person name="Limbrick E.M."/>
            <person name="Graf M."/>
            <person name="Derewacz D.K."/>
            <person name="Nguyen F."/>
            <person name="Spraggins J.M."/>
            <person name="Wieland M."/>
            <person name="Ynigez-Gutierrez A.E."/>
            <person name="Reisman B.J."/>
            <person name="Zinshteyn B."/>
            <person name="McCulloch K."/>
            <person name="Iverson T.M."/>
            <person name="Green R."/>
            <person name="Wilson D.N."/>
            <person name="Bachmann B.O."/>
        </authorList>
    </citation>
    <scope>NUCLEOTIDE SEQUENCE</scope>
    <source>
        <strain evidence="2">Africana</strain>
    </source>
</reference>
<sequence>MSRATTRALVASAFAVVAVSGALLTGVTTASAAESSTSASITLDCSSQVTANVNLHLRPDPSSPIGGQLEAGAIVTVVRTTIGVDGKLWLELNNGMYVQASLTTDLDCDLDY</sequence>
<accession>A0A7D6C643</accession>
<name>A0A7D6C643_9ACTN</name>
<proteinExistence type="predicted"/>